<protein>
    <submittedName>
        <fullName evidence="1">Uncharacterized protein</fullName>
    </submittedName>
</protein>
<dbReference type="Proteomes" id="UP000248066">
    <property type="component" value="Unassembled WGS sequence"/>
</dbReference>
<gene>
    <name evidence="1" type="ORF">CR205_15690</name>
</gene>
<comment type="caution">
    <text evidence="1">The sequence shown here is derived from an EMBL/GenBank/DDBJ whole genome shotgun (WGS) entry which is preliminary data.</text>
</comment>
<accession>A0A2W0H5D2</accession>
<evidence type="ECO:0000313" key="1">
    <source>
        <dbReference type="EMBL" id="PYZ95826.1"/>
    </source>
</evidence>
<dbReference type="EMBL" id="PDOF01000003">
    <property type="protein sequence ID" value="PYZ95826.1"/>
    <property type="molecule type" value="Genomic_DNA"/>
</dbReference>
<reference evidence="1 2" key="1">
    <citation type="submission" date="2017-10" db="EMBL/GenBank/DDBJ databases">
        <title>Bacillus sp. nov., a halophilic bacterium isolated from a Yangshapao Lake.</title>
        <authorList>
            <person name="Wang H."/>
        </authorList>
    </citation>
    <scope>NUCLEOTIDE SEQUENCE [LARGE SCALE GENOMIC DNA]</scope>
    <source>
        <strain evidence="1 2">YSP-3</strain>
    </source>
</reference>
<proteinExistence type="predicted"/>
<name>A0A2W0H5D2_9BACI</name>
<keyword evidence="2" id="KW-1185">Reference proteome</keyword>
<sequence length="59" mass="6431">MLHLITKYKVTPAVYASLFILVCHVTLPADFHLLSIIPNVGPGINYSGKILPKTSTILP</sequence>
<organism evidence="1 2">
    <name type="scientific">Alteribacter lacisalsi</name>
    <dbReference type="NCBI Taxonomy" id="2045244"/>
    <lineage>
        <taxon>Bacteria</taxon>
        <taxon>Bacillati</taxon>
        <taxon>Bacillota</taxon>
        <taxon>Bacilli</taxon>
        <taxon>Bacillales</taxon>
        <taxon>Bacillaceae</taxon>
        <taxon>Alteribacter</taxon>
    </lineage>
</organism>
<dbReference type="AlphaFoldDB" id="A0A2W0H5D2"/>
<evidence type="ECO:0000313" key="2">
    <source>
        <dbReference type="Proteomes" id="UP000248066"/>
    </source>
</evidence>